<dbReference type="VEuPathDB" id="FungiDB:A1O9_00086"/>
<evidence type="ECO:0000313" key="1">
    <source>
        <dbReference type="EMBL" id="KEF62114.1"/>
    </source>
</evidence>
<dbReference type="RefSeq" id="XP_013264704.1">
    <property type="nucleotide sequence ID" value="XM_013409250.1"/>
</dbReference>
<gene>
    <name evidence="1" type="ORF">A1O9_00086</name>
</gene>
<name>A0A072PPS0_9EURO</name>
<evidence type="ECO:0000313" key="2">
    <source>
        <dbReference type="Proteomes" id="UP000027920"/>
    </source>
</evidence>
<accession>A0A072PPS0</accession>
<organism evidence="1 2">
    <name type="scientific">Exophiala aquamarina CBS 119918</name>
    <dbReference type="NCBI Taxonomy" id="1182545"/>
    <lineage>
        <taxon>Eukaryota</taxon>
        <taxon>Fungi</taxon>
        <taxon>Dikarya</taxon>
        <taxon>Ascomycota</taxon>
        <taxon>Pezizomycotina</taxon>
        <taxon>Eurotiomycetes</taxon>
        <taxon>Chaetothyriomycetidae</taxon>
        <taxon>Chaetothyriales</taxon>
        <taxon>Herpotrichiellaceae</taxon>
        <taxon>Exophiala</taxon>
    </lineage>
</organism>
<dbReference type="HOGENOM" id="CLU_1161136_0_0_1"/>
<comment type="caution">
    <text evidence="1">The sequence shown here is derived from an EMBL/GenBank/DDBJ whole genome shotgun (WGS) entry which is preliminary data.</text>
</comment>
<proteinExistence type="predicted"/>
<reference evidence="1 2" key="1">
    <citation type="submission" date="2013-03" db="EMBL/GenBank/DDBJ databases">
        <title>The Genome Sequence of Exophiala aquamarina CBS 119918.</title>
        <authorList>
            <consortium name="The Broad Institute Genomics Platform"/>
            <person name="Cuomo C."/>
            <person name="de Hoog S."/>
            <person name="Gorbushina A."/>
            <person name="Walker B."/>
            <person name="Young S.K."/>
            <person name="Zeng Q."/>
            <person name="Gargeya S."/>
            <person name="Fitzgerald M."/>
            <person name="Haas B."/>
            <person name="Abouelleil A."/>
            <person name="Allen A.W."/>
            <person name="Alvarado L."/>
            <person name="Arachchi H.M."/>
            <person name="Berlin A.M."/>
            <person name="Chapman S.B."/>
            <person name="Gainer-Dewar J."/>
            <person name="Goldberg J."/>
            <person name="Griggs A."/>
            <person name="Gujja S."/>
            <person name="Hansen M."/>
            <person name="Howarth C."/>
            <person name="Imamovic A."/>
            <person name="Ireland A."/>
            <person name="Larimer J."/>
            <person name="McCowan C."/>
            <person name="Murphy C."/>
            <person name="Pearson M."/>
            <person name="Poon T.W."/>
            <person name="Priest M."/>
            <person name="Roberts A."/>
            <person name="Saif S."/>
            <person name="Shea T."/>
            <person name="Sisk P."/>
            <person name="Sykes S."/>
            <person name="Wortman J."/>
            <person name="Nusbaum C."/>
            <person name="Birren B."/>
        </authorList>
    </citation>
    <scope>NUCLEOTIDE SEQUENCE [LARGE SCALE GENOMIC DNA]</scope>
    <source>
        <strain evidence="1 2">CBS 119918</strain>
    </source>
</reference>
<dbReference type="EMBL" id="AMGV01000001">
    <property type="protein sequence ID" value="KEF62114.1"/>
    <property type="molecule type" value="Genomic_DNA"/>
</dbReference>
<keyword evidence="2" id="KW-1185">Reference proteome</keyword>
<dbReference type="GeneID" id="25275038"/>
<sequence>MQWEWSDNDEWLYGRRWQPIRSGWGCFSRTHWVPMNEYYRARNSRRIRITFQMLAIAPVVWEPQIHYVLLNPLNHLHFGGGWHLPPFVFPHTGGDGDGDDWRLARHREHIARLDGEISEIANRPQGYLDELARGWQVGGAALDDNPDRMRLGQLWREVDELRHERDRLQRHDIDQWRQIGQDRDCRRQHEQLQKFGIEFMRHEPRTAQRTMIKLIPTITALSMEQADMSDDYVFSWYPP</sequence>
<dbReference type="Proteomes" id="UP000027920">
    <property type="component" value="Unassembled WGS sequence"/>
</dbReference>
<protein>
    <submittedName>
        <fullName evidence="1">Uncharacterized protein</fullName>
    </submittedName>
</protein>
<dbReference type="AlphaFoldDB" id="A0A072PPS0"/>